<reference evidence="3 4" key="1">
    <citation type="journal article" date="2023" name="Sci. Data">
        <title>Genome assembly of the Korean intertidal mud-creeper Batillaria attramentaria.</title>
        <authorList>
            <person name="Patra A.K."/>
            <person name="Ho P.T."/>
            <person name="Jun S."/>
            <person name="Lee S.J."/>
            <person name="Kim Y."/>
            <person name="Won Y.J."/>
        </authorList>
    </citation>
    <scope>NUCLEOTIDE SEQUENCE [LARGE SCALE GENOMIC DNA]</scope>
    <source>
        <strain evidence="3">Wonlab-2016</strain>
    </source>
</reference>
<feature type="region of interest" description="Disordered" evidence="1">
    <location>
        <begin position="36"/>
        <end position="66"/>
    </location>
</feature>
<feature type="compositionally biased region" description="Basic residues" evidence="1">
    <location>
        <begin position="48"/>
        <end position="58"/>
    </location>
</feature>
<evidence type="ECO:0000313" key="3">
    <source>
        <dbReference type="EMBL" id="KAK7504939.1"/>
    </source>
</evidence>
<gene>
    <name evidence="3" type="ORF">BaRGS_00003967</name>
</gene>
<name>A0ABD0M0V5_9CAEN</name>
<feature type="compositionally biased region" description="Basic and acidic residues" evidence="1">
    <location>
        <begin position="13"/>
        <end position="22"/>
    </location>
</feature>
<accession>A0ABD0M0V5</accession>
<keyword evidence="2" id="KW-1133">Transmembrane helix</keyword>
<dbReference type="AlphaFoldDB" id="A0ABD0M0V5"/>
<feature type="non-terminal residue" evidence="3">
    <location>
        <position position="116"/>
    </location>
</feature>
<dbReference type="EMBL" id="JACVVK020000013">
    <property type="protein sequence ID" value="KAK7504939.1"/>
    <property type="molecule type" value="Genomic_DNA"/>
</dbReference>
<dbReference type="Proteomes" id="UP001519460">
    <property type="component" value="Unassembled WGS sequence"/>
</dbReference>
<protein>
    <submittedName>
        <fullName evidence="3">Uncharacterized protein</fullName>
    </submittedName>
</protein>
<proteinExistence type="predicted"/>
<keyword evidence="2" id="KW-0812">Transmembrane</keyword>
<evidence type="ECO:0000256" key="1">
    <source>
        <dbReference type="SAM" id="MobiDB-lite"/>
    </source>
</evidence>
<comment type="caution">
    <text evidence="3">The sequence shown here is derived from an EMBL/GenBank/DDBJ whole genome shotgun (WGS) entry which is preliminary data.</text>
</comment>
<keyword evidence="2" id="KW-0472">Membrane</keyword>
<evidence type="ECO:0000313" key="4">
    <source>
        <dbReference type="Proteomes" id="UP001519460"/>
    </source>
</evidence>
<feature type="transmembrane region" description="Helical" evidence="2">
    <location>
        <begin position="91"/>
        <end position="110"/>
    </location>
</feature>
<sequence>MEKCVGKTNPLDGETKLNSAHEWETKDAISQWAECQTRDQNETATRSRAPHKAKAPHTRARDKDNRSQIHLTDWSFTFPPTFRKDTNVGQLVVPLSVAAAVIIVIVLVHFSPAQAD</sequence>
<organism evidence="3 4">
    <name type="scientific">Batillaria attramentaria</name>
    <dbReference type="NCBI Taxonomy" id="370345"/>
    <lineage>
        <taxon>Eukaryota</taxon>
        <taxon>Metazoa</taxon>
        <taxon>Spiralia</taxon>
        <taxon>Lophotrochozoa</taxon>
        <taxon>Mollusca</taxon>
        <taxon>Gastropoda</taxon>
        <taxon>Caenogastropoda</taxon>
        <taxon>Sorbeoconcha</taxon>
        <taxon>Cerithioidea</taxon>
        <taxon>Batillariidae</taxon>
        <taxon>Batillaria</taxon>
    </lineage>
</organism>
<keyword evidence="4" id="KW-1185">Reference proteome</keyword>
<feature type="region of interest" description="Disordered" evidence="1">
    <location>
        <begin position="1"/>
        <end position="22"/>
    </location>
</feature>
<evidence type="ECO:0000256" key="2">
    <source>
        <dbReference type="SAM" id="Phobius"/>
    </source>
</evidence>